<feature type="chain" id="PRO_5026217790" description="Cell envelope biogenesis protein LolA" evidence="2">
    <location>
        <begin position="20"/>
        <end position="199"/>
    </location>
</feature>
<evidence type="ECO:0000313" key="3">
    <source>
        <dbReference type="EMBL" id="MQN81486.1"/>
    </source>
</evidence>
<dbReference type="EMBL" id="VZCB01000080">
    <property type="protein sequence ID" value="MQN81486.1"/>
    <property type="molecule type" value="Genomic_DNA"/>
</dbReference>
<gene>
    <name evidence="3" type="ORF">F7D73_11110</name>
</gene>
<dbReference type="AlphaFoldDB" id="A0A6G1U247"/>
<dbReference type="SUPFAM" id="SSF89392">
    <property type="entry name" value="Prokaryotic lipoproteins and lipoprotein localization factors"/>
    <property type="match status" value="1"/>
</dbReference>
<name>A0A6G1U247_9BACT</name>
<dbReference type="Proteomes" id="UP000480425">
    <property type="component" value="Unassembled WGS sequence"/>
</dbReference>
<reference evidence="3 4" key="1">
    <citation type="submission" date="2019-09" db="EMBL/GenBank/DDBJ databases">
        <title>Distinct polysaccharide growth profiles of human intestinal Prevotella copri isolates.</title>
        <authorList>
            <person name="Fehlner-Peach H."/>
            <person name="Magnabosco C."/>
            <person name="Raghavan V."/>
            <person name="Scher J.U."/>
            <person name="Tett A."/>
            <person name="Cox L.M."/>
            <person name="Gottsegen C."/>
            <person name="Watters A."/>
            <person name="Wiltshire- Gordon J.D."/>
            <person name="Segata N."/>
            <person name="Bonneau R."/>
            <person name="Littman D.R."/>
        </authorList>
    </citation>
    <scope>NUCLEOTIDE SEQUENCE [LARGE SCALE GENOMIC DNA]</scope>
    <source>
        <strain evidence="4">iA622</strain>
    </source>
</reference>
<dbReference type="InterPro" id="IPR029046">
    <property type="entry name" value="LolA/LolB/LppX"/>
</dbReference>
<sequence>MKKILAIAFAAMMSLGTMAQTAQQVLDKTAAIVGNKKGASASFKLSSPKYGSTSGSIAIKGNKFNARTPQAIVWYNGKTQWSYMKKTNEVNVTNPTQAQQMSMNPYTFINIYKTGYKSTLKTVGGNYQVHLVANNQKRTVAEMYITINKKTHVPSQVKMRQGSTWSTIDIYGFKAKNIANSAFTFNSKEFPKAEVIDLR</sequence>
<feature type="signal peptide" evidence="2">
    <location>
        <begin position="1"/>
        <end position="19"/>
    </location>
</feature>
<dbReference type="RefSeq" id="WP_153124721.1">
    <property type="nucleotide sequence ID" value="NZ_VZCB01000080.1"/>
</dbReference>
<dbReference type="InterPro" id="IPR004564">
    <property type="entry name" value="OM_lipoprot_carrier_LolA-like"/>
</dbReference>
<proteinExistence type="predicted"/>
<evidence type="ECO:0000313" key="4">
    <source>
        <dbReference type="Proteomes" id="UP000480425"/>
    </source>
</evidence>
<protein>
    <recommendedName>
        <fullName evidence="5">Cell envelope biogenesis protein LolA</fullName>
    </recommendedName>
</protein>
<organism evidence="3 4">
    <name type="scientific">Segatella copri</name>
    <dbReference type="NCBI Taxonomy" id="165179"/>
    <lineage>
        <taxon>Bacteria</taxon>
        <taxon>Pseudomonadati</taxon>
        <taxon>Bacteroidota</taxon>
        <taxon>Bacteroidia</taxon>
        <taxon>Bacteroidales</taxon>
        <taxon>Prevotellaceae</taxon>
        <taxon>Segatella</taxon>
    </lineage>
</organism>
<dbReference type="Gene3D" id="2.50.20.10">
    <property type="entry name" value="Lipoprotein localisation LolA/LolB/LppX"/>
    <property type="match status" value="1"/>
</dbReference>
<evidence type="ECO:0000256" key="1">
    <source>
        <dbReference type="ARBA" id="ARBA00022729"/>
    </source>
</evidence>
<evidence type="ECO:0000256" key="2">
    <source>
        <dbReference type="SAM" id="SignalP"/>
    </source>
</evidence>
<dbReference type="CDD" id="cd16325">
    <property type="entry name" value="LolA"/>
    <property type="match status" value="1"/>
</dbReference>
<comment type="caution">
    <text evidence="3">The sequence shown here is derived from an EMBL/GenBank/DDBJ whole genome shotgun (WGS) entry which is preliminary data.</text>
</comment>
<dbReference type="Pfam" id="PF16584">
    <property type="entry name" value="LolA_2"/>
    <property type="match status" value="1"/>
</dbReference>
<keyword evidence="1 2" id="KW-0732">Signal</keyword>
<dbReference type="OrthoDB" id="9810685at2"/>
<evidence type="ECO:0008006" key="5">
    <source>
        <dbReference type="Google" id="ProtNLM"/>
    </source>
</evidence>
<accession>A0A6G1U247</accession>